<dbReference type="Proteomes" id="UP000266273">
    <property type="component" value="Unassembled WGS sequence"/>
</dbReference>
<keyword evidence="3 7" id="KW-0808">Transferase</keyword>
<gene>
    <name evidence="7" type="primary">lpxD</name>
    <name evidence="9" type="ORF">BXY53_1540</name>
</gene>
<keyword evidence="10" id="KW-1185">Reference proteome</keyword>
<dbReference type="EMBL" id="QXDF01000001">
    <property type="protein sequence ID" value="RIA56434.1"/>
    <property type="molecule type" value="Genomic_DNA"/>
</dbReference>
<evidence type="ECO:0000256" key="3">
    <source>
        <dbReference type="ARBA" id="ARBA00022679"/>
    </source>
</evidence>
<feature type="active site" description="Proton acceptor" evidence="7">
    <location>
        <position position="264"/>
    </location>
</feature>
<keyword evidence="2 7" id="KW-0441">Lipid A biosynthesis</keyword>
<comment type="pathway">
    <text evidence="7">Bacterial outer membrane biogenesis; LPS lipid A biosynthesis.</text>
</comment>
<keyword evidence="6 7" id="KW-0012">Acyltransferase</keyword>
<dbReference type="NCBIfam" id="TIGR01853">
    <property type="entry name" value="lipid_A_lpxD"/>
    <property type="match status" value="1"/>
</dbReference>
<dbReference type="InterPro" id="IPR001451">
    <property type="entry name" value="Hexapep"/>
</dbReference>
<dbReference type="GO" id="GO:0016020">
    <property type="term" value="C:membrane"/>
    <property type="evidence" value="ECO:0007669"/>
    <property type="project" value="GOC"/>
</dbReference>
<evidence type="ECO:0000313" key="10">
    <source>
        <dbReference type="Proteomes" id="UP000266273"/>
    </source>
</evidence>
<evidence type="ECO:0000313" key="9">
    <source>
        <dbReference type="EMBL" id="RIA56434.1"/>
    </source>
</evidence>
<dbReference type="HAMAP" id="MF_00523">
    <property type="entry name" value="LpxD"/>
    <property type="match status" value="1"/>
</dbReference>
<dbReference type="GO" id="GO:0016410">
    <property type="term" value="F:N-acyltransferase activity"/>
    <property type="evidence" value="ECO:0007669"/>
    <property type="project" value="InterPro"/>
</dbReference>
<comment type="caution">
    <text evidence="9">The sequence shown here is derived from an EMBL/GenBank/DDBJ whole genome shotgun (WGS) entry which is preliminary data.</text>
</comment>
<comment type="function">
    <text evidence="7">Catalyzes the N-acylation of UDP-3-O-acylglucosamine using 3-hydroxyacyl-ACP as the acyl donor. Is involved in the biosynthesis of lipid A, a phosphorylated glycolipid that anchors the lipopolysaccharide to the outer membrane of the cell.</text>
</comment>
<dbReference type="AlphaFoldDB" id="A0A397QED5"/>
<dbReference type="InterPro" id="IPR018357">
    <property type="entry name" value="Hexapep_transf_CS"/>
</dbReference>
<protein>
    <recommendedName>
        <fullName evidence="7">UDP-3-O-acylglucosamine N-acyltransferase</fullName>
        <ecNumber evidence="7">2.3.1.191</ecNumber>
    </recommendedName>
</protein>
<evidence type="ECO:0000256" key="4">
    <source>
        <dbReference type="ARBA" id="ARBA00022737"/>
    </source>
</evidence>
<dbReference type="InterPro" id="IPR007691">
    <property type="entry name" value="LpxD"/>
</dbReference>
<organism evidence="9 10">
    <name type="scientific">Dichotomicrobium thermohalophilum</name>
    <dbReference type="NCBI Taxonomy" id="933063"/>
    <lineage>
        <taxon>Bacteria</taxon>
        <taxon>Pseudomonadati</taxon>
        <taxon>Pseudomonadota</taxon>
        <taxon>Alphaproteobacteria</taxon>
        <taxon>Hyphomicrobiales</taxon>
        <taxon>Hyphomicrobiaceae</taxon>
        <taxon>Dichotomicrobium</taxon>
    </lineage>
</organism>
<dbReference type="Gene3D" id="2.160.10.10">
    <property type="entry name" value="Hexapeptide repeat proteins"/>
    <property type="match status" value="1"/>
</dbReference>
<dbReference type="Pfam" id="PF00132">
    <property type="entry name" value="Hexapep"/>
    <property type="match status" value="2"/>
</dbReference>
<evidence type="ECO:0000256" key="6">
    <source>
        <dbReference type="ARBA" id="ARBA00023315"/>
    </source>
</evidence>
<dbReference type="CDD" id="cd03352">
    <property type="entry name" value="LbH_LpxD"/>
    <property type="match status" value="1"/>
</dbReference>
<evidence type="ECO:0000256" key="1">
    <source>
        <dbReference type="ARBA" id="ARBA00022516"/>
    </source>
</evidence>
<dbReference type="GO" id="GO:0009245">
    <property type="term" value="P:lipid A biosynthetic process"/>
    <property type="evidence" value="ECO:0007669"/>
    <property type="project" value="UniProtKB-UniRule"/>
</dbReference>
<evidence type="ECO:0000259" key="8">
    <source>
        <dbReference type="Pfam" id="PF04613"/>
    </source>
</evidence>
<accession>A0A397QED5</accession>
<dbReference type="NCBIfam" id="NF002060">
    <property type="entry name" value="PRK00892.1"/>
    <property type="match status" value="1"/>
</dbReference>
<feature type="domain" description="UDP-3-O-[3-hydroxymyristoyl] glucosamine N-acyltransferase non-repeat region" evidence="8">
    <location>
        <begin position="45"/>
        <end position="112"/>
    </location>
</feature>
<reference evidence="9 10" key="1">
    <citation type="submission" date="2018-08" db="EMBL/GenBank/DDBJ databases">
        <title>Genomic Encyclopedia of Archaeal and Bacterial Type Strains, Phase II (KMG-II): from individual species to whole genera.</title>
        <authorList>
            <person name="Goeker M."/>
        </authorList>
    </citation>
    <scope>NUCLEOTIDE SEQUENCE [LARGE SCALE GENOMIC DNA]</scope>
    <source>
        <strain evidence="9 10">DSM 5002</strain>
    </source>
</reference>
<evidence type="ECO:0000256" key="7">
    <source>
        <dbReference type="HAMAP-Rule" id="MF_00523"/>
    </source>
</evidence>
<dbReference type="PROSITE" id="PS00101">
    <property type="entry name" value="HEXAPEP_TRANSFERASES"/>
    <property type="match status" value="1"/>
</dbReference>
<comment type="catalytic activity">
    <reaction evidence="7">
        <text>a UDP-3-O-[(3R)-3-hydroxyacyl]-alpha-D-glucosamine + a (3R)-hydroxyacyl-[ACP] = a UDP-2-N,3-O-bis[(3R)-3-hydroxyacyl]-alpha-D-glucosamine + holo-[ACP] + H(+)</text>
        <dbReference type="Rhea" id="RHEA:53836"/>
        <dbReference type="Rhea" id="RHEA-COMP:9685"/>
        <dbReference type="Rhea" id="RHEA-COMP:9945"/>
        <dbReference type="ChEBI" id="CHEBI:15378"/>
        <dbReference type="ChEBI" id="CHEBI:64479"/>
        <dbReference type="ChEBI" id="CHEBI:78827"/>
        <dbReference type="ChEBI" id="CHEBI:137740"/>
        <dbReference type="ChEBI" id="CHEBI:137748"/>
        <dbReference type="EC" id="2.3.1.191"/>
    </reaction>
</comment>
<dbReference type="InterPro" id="IPR011004">
    <property type="entry name" value="Trimer_LpxA-like_sf"/>
</dbReference>
<name>A0A397QED5_9HYPH</name>
<evidence type="ECO:0000256" key="5">
    <source>
        <dbReference type="ARBA" id="ARBA00023098"/>
    </source>
</evidence>
<sequence length="364" mass="37599">MGSTHRGTRSHSMTHRGFFRRAGPFSVAQIAERVGAELASGAEGDRQITDVRPISEAGAGDISFLDNRRYASELRSTSAGACLLRPAFADKLPENTVGLLTDRPYHALARTLFLFYPDAGRPLVYQGQDGPVHPTARIEEGASIEPGAVIGAQAEVGAGTVIAAGAAIGYGVKIGRDAYVGPNASVIHALVGDRVVIHAGVAIGQDGFGFAMGPDGHLKVPQIGRVIIQDDVEIGAGSAVDRGALSDTVIGEGTKIDNLVQIGHNVRIGRHCVLAGQVGISGSTVLEDFVVIGGQCGCAGHIRIGAGAQIAAMSGVTHSVPPGERWGGAPAKPVAQWSREIAVIKALGETLKGKALARLKQLLS</sequence>
<keyword evidence="4 7" id="KW-0677">Repeat</keyword>
<keyword evidence="5 7" id="KW-0443">Lipid metabolism</keyword>
<comment type="subunit">
    <text evidence="7">Homotrimer.</text>
</comment>
<dbReference type="PANTHER" id="PTHR43378:SF2">
    <property type="entry name" value="UDP-3-O-ACYLGLUCOSAMINE N-ACYLTRANSFERASE 1, MITOCHONDRIAL-RELATED"/>
    <property type="match status" value="1"/>
</dbReference>
<evidence type="ECO:0000256" key="2">
    <source>
        <dbReference type="ARBA" id="ARBA00022556"/>
    </source>
</evidence>
<dbReference type="EC" id="2.3.1.191" evidence="7"/>
<comment type="similarity">
    <text evidence="7">Belongs to the transferase hexapeptide repeat family. LpxD subfamily.</text>
</comment>
<dbReference type="SUPFAM" id="SSF51161">
    <property type="entry name" value="Trimeric LpxA-like enzymes"/>
    <property type="match status" value="1"/>
</dbReference>
<dbReference type="Gene3D" id="3.40.1390.10">
    <property type="entry name" value="MurE/MurF, N-terminal domain"/>
    <property type="match status" value="1"/>
</dbReference>
<dbReference type="PANTHER" id="PTHR43378">
    <property type="entry name" value="UDP-3-O-ACYLGLUCOSAMINE N-ACYLTRANSFERASE"/>
    <property type="match status" value="1"/>
</dbReference>
<dbReference type="InterPro" id="IPR020573">
    <property type="entry name" value="UDP_GlcNAc_AcTrfase_non-rep"/>
</dbReference>
<dbReference type="UniPathway" id="UPA00973"/>
<proteinExistence type="inferred from homology"/>
<keyword evidence="1 7" id="KW-0444">Lipid biosynthesis</keyword>
<dbReference type="Pfam" id="PF04613">
    <property type="entry name" value="LpxD"/>
    <property type="match status" value="1"/>
</dbReference>
<dbReference type="GO" id="GO:0103118">
    <property type="term" value="F:UDP-3-O-[(3R)-3-hydroxyacyl]-glucosamine N-acyltransferase activity"/>
    <property type="evidence" value="ECO:0007669"/>
    <property type="project" value="UniProtKB-EC"/>
</dbReference>